<dbReference type="Proteomes" id="UP000054826">
    <property type="component" value="Unassembled WGS sequence"/>
</dbReference>
<organism evidence="2 3">
    <name type="scientific">Trichinella pseudospiralis</name>
    <name type="common">Parasitic roundworm</name>
    <dbReference type="NCBI Taxonomy" id="6337"/>
    <lineage>
        <taxon>Eukaryota</taxon>
        <taxon>Metazoa</taxon>
        <taxon>Ecdysozoa</taxon>
        <taxon>Nematoda</taxon>
        <taxon>Enoplea</taxon>
        <taxon>Dorylaimia</taxon>
        <taxon>Trichinellida</taxon>
        <taxon>Trichinellidae</taxon>
        <taxon>Trichinella</taxon>
    </lineage>
</organism>
<evidence type="ECO:0000313" key="2">
    <source>
        <dbReference type="EMBL" id="KRZ37364.1"/>
    </source>
</evidence>
<dbReference type="PRINTS" id="PR00190">
    <property type="entry name" value="ACTIN"/>
</dbReference>
<reference evidence="2 3" key="1">
    <citation type="submission" date="2015-01" db="EMBL/GenBank/DDBJ databases">
        <title>Evolution of Trichinella species and genotypes.</title>
        <authorList>
            <person name="Korhonen P.K."/>
            <person name="Edoardo P."/>
            <person name="Giuseppe L.R."/>
            <person name="Gasser R.B."/>
        </authorList>
    </citation>
    <scope>NUCLEOTIDE SEQUENCE [LARGE SCALE GENOMIC DNA]</scope>
    <source>
        <strain evidence="2">ISS176</strain>
    </source>
</reference>
<dbReference type="AlphaFoldDB" id="A0A0V1JQZ3"/>
<dbReference type="Gene3D" id="3.30.420.40">
    <property type="match status" value="2"/>
</dbReference>
<dbReference type="Gene3D" id="3.90.640.10">
    <property type="entry name" value="Actin, Chain A, domain 4"/>
    <property type="match status" value="1"/>
</dbReference>
<dbReference type="SUPFAM" id="SSF53067">
    <property type="entry name" value="Actin-like ATPase domain"/>
    <property type="match status" value="2"/>
</dbReference>
<proteinExistence type="inferred from homology"/>
<gene>
    <name evidence="2" type="primary">ACTL6A</name>
    <name evidence="2" type="ORF">T4C_13851</name>
</gene>
<comment type="similarity">
    <text evidence="1">Belongs to the actin family.</text>
</comment>
<dbReference type="PANTHER" id="PTHR11937">
    <property type="entry name" value="ACTIN"/>
    <property type="match status" value="1"/>
</dbReference>
<sequence>LPSLLLQSLILLNIFLIYFFCHFINTPFQSSITMDPLPIIFDAGHHSVRIGLGGKRKPEIDMYHWYGCKDYPMSPQLSSADLSQKSVRPNARLKLPFKTAITVDDDEDIPMTVSNKRREVFFGSDALDSTNHGLGMYSFLENGIIQDYDFFETIIYYMYGQPGFGDSCEHNVFFTEPPWNTHENRKKIAEMMFETFDIPAIYFYKNAALAAFANGRTTGLVVDCGATHTSVIPVREGYCLQKGLISTPFGGDSVSALCAELMEKRQIKVTLPKEEVDKPFISKDFVEGLNSFAHWKNVENFKRNVLAIRSGEQPWCDVENTEKVDFDFLGSGTHSFGIERFQLGENMFSFPVSGATSALAVRTGGIWGSLKTSFGKVPSEWRQSLSNAIIITGGNSSIQGLDDRLLYELNKKKLRSTKLKVCIPPPQFCRSYSAFVGASLITRLVFILSLDVMENLWLHRRDYEEFGPLLLMHKCP</sequence>
<dbReference type="InterPro" id="IPR004000">
    <property type="entry name" value="Actin"/>
</dbReference>
<protein>
    <submittedName>
        <fullName evidence="2">Actin-like protein 6A</fullName>
    </submittedName>
</protein>
<dbReference type="Pfam" id="PF00022">
    <property type="entry name" value="Actin"/>
    <property type="match status" value="1"/>
</dbReference>
<dbReference type="EMBL" id="JYDV01000059">
    <property type="protein sequence ID" value="KRZ37364.1"/>
    <property type="molecule type" value="Genomic_DNA"/>
</dbReference>
<evidence type="ECO:0000256" key="1">
    <source>
        <dbReference type="RuleBase" id="RU000487"/>
    </source>
</evidence>
<comment type="caution">
    <text evidence="2">The sequence shown here is derived from an EMBL/GenBank/DDBJ whole genome shotgun (WGS) entry which is preliminary data.</text>
</comment>
<accession>A0A0V1JQZ3</accession>
<evidence type="ECO:0000313" key="3">
    <source>
        <dbReference type="Proteomes" id="UP000054826"/>
    </source>
</evidence>
<dbReference type="InterPro" id="IPR043129">
    <property type="entry name" value="ATPase_NBD"/>
</dbReference>
<dbReference type="SMART" id="SM00268">
    <property type="entry name" value="ACTIN"/>
    <property type="match status" value="1"/>
</dbReference>
<feature type="non-terminal residue" evidence="2">
    <location>
        <position position="1"/>
    </location>
</feature>
<name>A0A0V1JQZ3_TRIPS</name>